<keyword evidence="1" id="KW-1133">Transmembrane helix</keyword>
<keyword evidence="4" id="KW-1185">Reference proteome</keyword>
<feature type="transmembrane region" description="Helical" evidence="1">
    <location>
        <begin position="149"/>
        <end position="179"/>
    </location>
</feature>
<accession>A0ABX8VFE8</accession>
<protein>
    <submittedName>
        <fullName evidence="3">Acyltransferase family protein</fullName>
    </submittedName>
</protein>
<feature type="transmembrane region" description="Helical" evidence="1">
    <location>
        <begin position="82"/>
        <end position="103"/>
    </location>
</feature>
<feature type="transmembrane region" description="Helical" evidence="1">
    <location>
        <begin position="213"/>
        <end position="229"/>
    </location>
</feature>
<feature type="transmembrane region" description="Helical" evidence="1">
    <location>
        <begin position="12"/>
        <end position="28"/>
    </location>
</feature>
<evidence type="ECO:0000313" key="4">
    <source>
        <dbReference type="Proteomes" id="UP000825381"/>
    </source>
</evidence>
<organism evidence="3 4">
    <name type="scientific">Flavobacterium litorale</name>
    <dbReference type="NCBI Taxonomy" id="2856519"/>
    <lineage>
        <taxon>Bacteria</taxon>
        <taxon>Pseudomonadati</taxon>
        <taxon>Bacteroidota</taxon>
        <taxon>Flavobacteriia</taxon>
        <taxon>Flavobacteriales</taxon>
        <taxon>Flavobacteriaceae</taxon>
        <taxon>Flavobacterium</taxon>
    </lineage>
</organism>
<keyword evidence="1" id="KW-0472">Membrane</keyword>
<name>A0ABX8VFE8_9FLAO</name>
<dbReference type="EMBL" id="CP080429">
    <property type="protein sequence ID" value="QYJ69339.1"/>
    <property type="molecule type" value="Genomic_DNA"/>
</dbReference>
<evidence type="ECO:0000259" key="2">
    <source>
        <dbReference type="Pfam" id="PF01757"/>
    </source>
</evidence>
<feature type="transmembrane region" description="Helical" evidence="1">
    <location>
        <begin position="266"/>
        <end position="286"/>
    </location>
</feature>
<reference evidence="3 4" key="1">
    <citation type="submission" date="2021-07" db="EMBL/GenBank/DDBJ databases">
        <title>Flavobacterium WSW3-B6 sp.nov, isolated from seaweed.</title>
        <authorList>
            <person name="Muhammad N."/>
            <person name="Ho H."/>
            <person name="Lee Y.-J."/>
            <person name="Nguyen T."/>
            <person name="Ho J."/>
            <person name="Kim S.-G."/>
        </authorList>
    </citation>
    <scope>NUCLEOTIDE SEQUENCE [LARGE SCALE GENOMIC DNA]</scope>
    <source>
        <strain evidence="3 4">WSW3-B6</strain>
    </source>
</reference>
<feature type="transmembrane region" description="Helical" evidence="1">
    <location>
        <begin position="40"/>
        <end position="61"/>
    </location>
</feature>
<keyword evidence="3" id="KW-0012">Acyltransferase</keyword>
<dbReference type="InterPro" id="IPR002656">
    <property type="entry name" value="Acyl_transf_3_dom"/>
</dbReference>
<evidence type="ECO:0000313" key="3">
    <source>
        <dbReference type="EMBL" id="QYJ69339.1"/>
    </source>
</evidence>
<feature type="transmembrane region" description="Helical" evidence="1">
    <location>
        <begin position="241"/>
        <end position="260"/>
    </location>
</feature>
<dbReference type="RefSeq" id="WP_220641674.1">
    <property type="nucleotide sequence ID" value="NZ_CP080429.1"/>
</dbReference>
<evidence type="ECO:0000256" key="1">
    <source>
        <dbReference type="SAM" id="Phobius"/>
    </source>
</evidence>
<feature type="domain" description="Acyltransferase 3" evidence="2">
    <location>
        <begin position="12"/>
        <end position="283"/>
    </location>
</feature>
<dbReference type="Proteomes" id="UP000825381">
    <property type="component" value="Chromosome"/>
</dbReference>
<dbReference type="Pfam" id="PF01757">
    <property type="entry name" value="Acyl_transf_3"/>
    <property type="match status" value="1"/>
</dbReference>
<keyword evidence="3" id="KW-0808">Transferase</keyword>
<proteinExistence type="predicted"/>
<dbReference type="GO" id="GO:0016746">
    <property type="term" value="F:acyltransferase activity"/>
    <property type="evidence" value="ECO:0007669"/>
    <property type="project" value="UniProtKB-KW"/>
</dbReference>
<sequence length="300" mass="34702">MKGSSEGINYPIEFMRVAGVILITFTHIRHDFTEGVTYQILEVLPTYGTLLLSVVSGYLFCMNPQRGNLLKKKIRSLLIPYLIANIVVLLPVLIINALGYNYLNRLQYDYTLITEGLLSLHSPPINPPTYFIRDLFVIFCLLALLRKNYWSLLFIIPLLVFGQLLLRWDIAILFVSGFIIRKYALETQNKWVINAIGLAALAASFYFFNEEVYHKHIIALLLFINIVNLKFKFVLTGGYTYLLHLYHTPVIVFVFPILYALYPQPYFLAITQILLSALCCYILYLIMKRFRLGFIAGNRY</sequence>
<gene>
    <name evidence="3" type="ORF">K1I41_05465</name>
</gene>
<feature type="transmembrane region" description="Helical" evidence="1">
    <location>
        <begin position="191"/>
        <end position="207"/>
    </location>
</feature>
<keyword evidence="1" id="KW-0812">Transmembrane</keyword>